<feature type="region of interest" description="Disordered" evidence="1">
    <location>
        <begin position="60"/>
        <end position="86"/>
    </location>
</feature>
<organism evidence="3 4">
    <name type="scientific">Collinsella ihumii</name>
    <dbReference type="NCBI Taxonomy" id="1720204"/>
    <lineage>
        <taxon>Bacteria</taxon>
        <taxon>Bacillati</taxon>
        <taxon>Actinomycetota</taxon>
        <taxon>Coriobacteriia</taxon>
        <taxon>Coriobacteriales</taxon>
        <taxon>Coriobacteriaceae</taxon>
        <taxon>Collinsella</taxon>
    </lineage>
</organism>
<comment type="caution">
    <text evidence="3">The sequence shown here is derived from an EMBL/GenBank/DDBJ whole genome shotgun (WGS) entry which is preliminary data.</text>
</comment>
<evidence type="ECO:0000256" key="1">
    <source>
        <dbReference type="SAM" id="MobiDB-lite"/>
    </source>
</evidence>
<proteinExistence type="predicted"/>
<reference evidence="3" key="2">
    <citation type="submission" date="2021-09" db="EMBL/GenBank/DDBJ databases">
        <authorList>
            <person name="Gilroy R."/>
        </authorList>
    </citation>
    <scope>NUCLEOTIDE SEQUENCE</scope>
    <source>
        <strain evidence="3">ChiGjej2B2-7701</strain>
    </source>
</reference>
<feature type="compositionally biased region" description="Acidic residues" evidence="1">
    <location>
        <begin position="295"/>
        <end position="306"/>
    </location>
</feature>
<dbReference type="Pfam" id="PF16127">
    <property type="entry name" value="DUF4839"/>
    <property type="match status" value="1"/>
</dbReference>
<evidence type="ECO:0000256" key="2">
    <source>
        <dbReference type="SAM" id="Phobius"/>
    </source>
</evidence>
<feature type="region of interest" description="Disordered" evidence="1">
    <location>
        <begin position="287"/>
        <end position="349"/>
    </location>
</feature>
<dbReference type="EMBL" id="DYVF01000032">
    <property type="protein sequence ID" value="HJG30663.1"/>
    <property type="molecule type" value="Genomic_DNA"/>
</dbReference>
<feature type="transmembrane region" description="Helical" evidence="2">
    <location>
        <begin position="148"/>
        <end position="171"/>
    </location>
</feature>
<gene>
    <name evidence="3" type="ORF">K8U80_04630</name>
</gene>
<name>A0A921IQ36_9ACTN</name>
<dbReference type="AlphaFoldDB" id="A0A921IQ36"/>
<reference evidence="3" key="1">
    <citation type="journal article" date="2021" name="PeerJ">
        <title>Extensive microbial diversity within the chicken gut microbiome revealed by metagenomics and culture.</title>
        <authorList>
            <person name="Gilroy R."/>
            <person name="Ravi A."/>
            <person name="Getino M."/>
            <person name="Pursley I."/>
            <person name="Horton D.L."/>
            <person name="Alikhan N.F."/>
            <person name="Baker D."/>
            <person name="Gharbi K."/>
            <person name="Hall N."/>
            <person name="Watson M."/>
            <person name="Adriaenssens E.M."/>
            <person name="Foster-Nyarko E."/>
            <person name="Jarju S."/>
            <person name="Secka A."/>
            <person name="Antonio M."/>
            <person name="Oren A."/>
            <person name="Chaudhuri R.R."/>
            <person name="La Ragione R."/>
            <person name="Hildebrand F."/>
            <person name="Pallen M.J."/>
        </authorList>
    </citation>
    <scope>NUCLEOTIDE SEQUENCE</scope>
    <source>
        <strain evidence="3">ChiGjej2B2-7701</strain>
    </source>
</reference>
<sequence>MDLLNKAKETINQTKKELIDAGEIDTDELQESFDSIKSSMAAVGRQVARSGRVIAKHAADSVASRSAGVQEASSNNPSGSKTVRDASVDADDAGCVDAGWAEVEDTTVQEADKGQVMPGNDRMTVGASSQKPSGKAAKSSHRSNQKHLLVIVLCCILCTLAICFASCQGATNDSADENSSSKEGVVEVETFEVSLEVSCSENLLLSRYDVEILVDDAVVGYLDHGASDTFSFTVEEGRHDLRFCKEGDDSVDGHRSFEIEANSVGTCSIECKSDMVIIETFEMLTTEERQQKDAEAEELEEEEPAEDPSATGEDVLPEPTGESSDSDVGEMNDVQDQEDEQKSESSVLSAADCPDINALLTQSGEDASWFSSLYFGETIEFDGYIADIVNHENYDTRYDVLILGGDYGVSPSLGPYFRFTDVNTFDMGIEDLFLPSYMSNNTNVHVVAVVGSYSSDYGWLELDPVSITAR</sequence>
<keyword evidence="2" id="KW-0812">Transmembrane</keyword>
<protein>
    <submittedName>
        <fullName evidence="3">DUF4839 domain-containing protein</fullName>
    </submittedName>
</protein>
<keyword evidence="2" id="KW-1133">Transmembrane helix</keyword>
<evidence type="ECO:0000313" key="4">
    <source>
        <dbReference type="Proteomes" id="UP000746751"/>
    </source>
</evidence>
<evidence type="ECO:0000313" key="3">
    <source>
        <dbReference type="EMBL" id="HJG30663.1"/>
    </source>
</evidence>
<feature type="compositionally biased region" description="Polar residues" evidence="1">
    <location>
        <begin position="71"/>
        <end position="81"/>
    </location>
</feature>
<dbReference type="InterPro" id="IPR032290">
    <property type="entry name" value="DUF4839"/>
</dbReference>
<dbReference type="Proteomes" id="UP000746751">
    <property type="component" value="Unassembled WGS sequence"/>
</dbReference>
<accession>A0A921IQ36</accession>
<keyword evidence="2" id="KW-0472">Membrane</keyword>
<feature type="compositionally biased region" description="Acidic residues" evidence="1">
    <location>
        <begin position="324"/>
        <end position="341"/>
    </location>
</feature>
<feature type="region of interest" description="Disordered" evidence="1">
    <location>
        <begin position="114"/>
        <end position="140"/>
    </location>
</feature>